<evidence type="ECO:0000256" key="1">
    <source>
        <dbReference type="ARBA" id="ARBA00008007"/>
    </source>
</evidence>
<dbReference type="CDD" id="cd06223">
    <property type="entry name" value="PRTases_typeI"/>
    <property type="match status" value="1"/>
</dbReference>
<dbReference type="PANTHER" id="PTHR47505">
    <property type="entry name" value="DNA UTILIZATION PROTEIN YHGH"/>
    <property type="match status" value="1"/>
</dbReference>
<comment type="similarity">
    <text evidence="1">Belongs to the ComF/GntX family.</text>
</comment>
<comment type="caution">
    <text evidence="2">The sequence shown here is derived from an EMBL/GenBank/DDBJ whole genome shotgun (WGS) entry which is preliminary data.</text>
</comment>
<sequence length="213" mass="23962">MTYENNTIMILQHWFDILFPPRVDEITLRGISNDEFLALVAPRLVSETRPETIVLLSFDNPFVRAAIHEAKYRGNERAFELLALVLAEYLRDCDDIGRTTSYIVPVPLGKKRQKERGFNQVEEIVRGAMRKCEIKVGTNVLVRTHETISQVSLPRHKREENMRSAFSALHQADPTCSYIVVDDVLTTGATLQAAINALKGAGAEHIIPLALAH</sequence>
<evidence type="ECO:0000313" key="2">
    <source>
        <dbReference type="EMBL" id="PIV86789.1"/>
    </source>
</evidence>
<dbReference type="InterPro" id="IPR029057">
    <property type="entry name" value="PRTase-like"/>
</dbReference>
<organism evidence="2 3">
    <name type="scientific">Candidatus Kaiserbacteria bacterium CG17_big_fil_post_rev_8_21_14_2_50_51_7</name>
    <dbReference type="NCBI Taxonomy" id="1974613"/>
    <lineage>
        <taxon>Bacteria</taxon>
        <taxon>Candidatus Kaiseribacteriota</taxon>
    </lineage>
</organism>
<protein>
    <submittedName>
        <fullName evidence="2">Uncharacterized protein</fullName>
    </submittedName>
</protein>
<name>A0A2M7FBD3_9BACT</name>
<evidence type="ECO:0000313" key="3">
    <source>
        <dbReference type="Proteomes" id="UP000228497"/>
    </source>
</evidence>
<dbReference type="InterPro" id="IPR000836">
    <property type="entry name" value="PRTase_dom"/>
</dbReference>
<dbReference type="InterPro" id="IPR051910">
    <property type="entry name" value="ComF/GntX_DNA_util-trans"/>
</dbReference>
<proteinExistence type="inferred from homology"/>
<accession>A0A2M7FBD3</accession>
<dbReference type="AlphaFoldDB" id="A0A2M7FBD3"/>
<dbReference type="Proteomes" id="UP000228497">
    <property type="component" value="Unassembled WGS sequence"/>
</dbReference>
<dbReference type="SUPFAM" id="SSF53271">
    <property type="entry name" value="PRTase-like"/>
    <property type="match status" value="1"/>
</dbReference>
<dbReference type="PANTHER" id="PTHR47505:SF1">
    <property type="entry name" value="DNA UTILIZATION PROTEIN YHGH"/>
    <property type="match status" value="1"/>
</dbReference>
<dbReference type="Gene3D" id="3.40.50.2020">
    <property type="match status" value="1"/>
</dbReference>
<reference evidence="3" key="1">
    <citation type="submission" date="2017-09" db="EMBL/GenBank/DDBJ databases">
        <title>Depth-based differentiation of microbial function through sediment-hosted aquifers and enrichment of novel symbionts in the deep terrestrial subsurface.</title>
        <authorList>
            <person name="Probst A.J."/>
            <person name="Ladd B."/>
            <person name="Jarett J.K."/>
            <person name="Geller-Mcgrath D.E."/>
            <person name="Sieber C.M.K."/>
            <person name="Emerson J.B."/>
            <person name="Anantharaman K."/>
            <person name="Thomas B.C."/>
            <person name="Malmstrom R."/>
            <person name="Stieglmeier M."/>
            <person name="Klingl A."/>
            <person name="Woyke T."/>
            <person name="Ryan C.M."/>
            <person name="Banfield J.F."/>
        </authorList>
    </citation>
    <scope>NUCLEOTIDE SEQUENCE [LARGE SCALE GENOMIC DNA]</scope>
</reference>
<dbReference type="EMBL" id="PFFD01000155">
    <property type="protein sequence ID" value="PIV86789.1"/>
    <property type="molecule type" value="Genomic_DNA"/>
</dbReference>
<gene>
    <name evidence="2" type="ORF">COW49_03400</name>
</gene>